<evidence type="ECO:0000313" key="2">
    <source>
        <dbReference type="Proteomes" id="UP001232536"/>
    </source>
</evidence>
<proteinExistence type="predicted"/>
<name>A0ABT9DBU6_9CELL</name>
<dbReference type="Proteomes" id="UP001232536">
    <property type="component" value="Unassembled WGS sequence"/>
</dbReference>
<evidence type="ECO:0000313" key="1">
    <source>
        <dbReference type="EMBL" id="MDO8108360.1"/>
    </source>
</evidence>
<dbReference type="RefSeq" id="WP_304602064.1">
    <property type="nucleotide sequence ID" value="NZ_JAUQYP010000002.1"/>
</dbReference>
<dbReference type="EMBL" id="JAUQYP010000002">
    <property type="protein sequence ID" value="MDO8108360.1"/>
    <property type="molecule type" value="Genomic_DNA"/>
</dbReference>
<organism evidence="1 2">
    <name type="scientific">Actinotalea lenta</name>
    <dbReference type="NCBI Taxonomy" id="3064654"/>
    <lineage>
        <taxon>Bacteria</taxon>
        <taxon>Bacillati</taxon>
        <taxon>Actinomycetota</taxon>
        <taxon>Actinomycetes</taxon>
        <taxon>Micrococcales</taxon>
        <taxon>Cellulomonadaceae</taxon>
        <taxon>Actinotalea</taxon>
    </lineage>
</organism>
<reference evidence="1 2" key="1">
    <citation type="submission" date="2023-07" db="EMBL/GenBank/DDBJ databases">
        <title>Description of novel actinomycetes strains, isolated from tidal flat sediment.</title>
        <authorList>
            <person name="Lu C."/>
        </authorList>
    </citation>
    <scope>NUCLEOTIDE SEQUENCE [LARGE SCALE GENOMIC DNA]</scope>
    <source>
        <strain evidence="1 2">SYSU T00b441</strain>
    </source>
</reference>
<gene>
    <name evidence="1" type="ORF">Q6348_14270</name>
</gene>
<keyword evidence="2" id="KW-1185">Reference proteome</keyword>
<accession>A0ABT9DBU6</accession>
<protein>
    <submittedName>
        <fullName evidence="1">Uncharacterized protein</fullName>
    </submittedName>
</protein>
<sequence length="297" mass="32935">MTSKLQLREQFSACGAPLRVDVYGDAPREHVLDDLTFLNYRLAEVVISPDITVDTPDIVWQMDGEKGVSYDGHTMTFTGDWPAGPLQKAIVTMLTLRMEEIGLHPFHSAAVNYRGKTVLILGGESNHGKSMALIEAGVRGGVQVASETSVIDEQGVVVKGSVEPFLVKRTEGTERADKAAPNKGVEKFWGTMPRWEITDQPAEIDVVLVPAIDGNFDPSTTELIPFEKQFQALHSLQNYLLTNELLAPGHPMPVVDTDERRQARADFLQSFCTRPFFFIRAATPQVLLDEFDKTYDA</sequence>
<comment type="caution">
    <text evidence="1">The sequence shown here is derived from an EMBL/GenBank/DDBJ whole genome shotgun (WGS) entry which is preliminary data.</text>
</comment>